<name>A0AAV5E4I6_ELECO</name>
<reference evidence="1" key="2">
    <citation type="submission" date="2021-12" db="EMBL/GenBank/DDBJ databases">
        <title>Resequencing data analysis of finger millet.</title>
        <authorList>
            <person name="Hatakeyama M."/>
            <person name="Aluri S."/>
            <person name="Balachadran M.T."/>
            <person name="Sivarajan S.R."/>
            <person name="Poveda L."/>
            <person name="Shimizu-Inatsugi R."/>
            <person name="Schlapbach R."/>
            <person name="Sreeman S.M."/>
            <person name="Shimizu K.K."/>
        </authorList>
    </citation>
    <scope>NUCLEOTIDE SEQUENCE</scope>
</reference>
<organism evidence="1 2">
    <name type="scientific">Eleusine coracana subsp. coracana</name>
    <dbReference type="NCBI Taxonomy" id="191504"/>
    <lineage>
        <taxon>Eukaryota</taxon>
        <taxon>Viridiplantae</taxon>
        <taxon>Streptophyta</taxon>
        <taxon>Embryophyta</taxon>
        <taxon>Tracheophyta</taxon>
        <taxon>Spermatophyta</taxon>
        <taxon>Magnoliopsida</taxon>
        <taxon>Liliopsida</taxon>
        <taxon>Poales</taxon>
        <taxon>Poaceae</taxon>
        <taxon>PACMAD clade</taxon>
        <taxon>Chloridoideae</taxon>
        <taxon>Cynodonteae</taxon>
        <taxon>Eleusininae</taxon>
        <taxon>Eleusine</taxon>
    </lineage>
</organism>
<comment type="caution">
    <text evidence="1">The sequence shown here is derived from an EMBL/GenBank/DDBJ whole genome shotgun (WGS) entry which is preliminary data.</text>
</comment>
<dbReference type="AlphaFoldDB" id="A0AAV5E4I6"/>
<sequence>MRRPVNPAAAAASRRRCPSQRQKIEESQLVGGRCSVEFEPEWLQLVRELYNMPVIQVGLFLPAPPPIQDLAHRSGGDVAVAGTAGAGLRPVHDVRKREEADRCAAANNSSRPGGFNASHLVENKVARNQDMDCSRPKILQLL</sequence>
<reference evidence="1" key="1">
    <citation type="journal article" date="2018" name="DNA Res.">
        <title>Multiple hybrid de novo genome assembly of finger millet, an orphan allotetraploid crop.</title>
        <authorList>
            <person name="Hatakeyama M."/>
            <person name="Aluri S."/>
            <person name="Balachadran M.T."/>
            <person name="Sivarajan S.R."/>
            <person name="Patrignani A."/>
            <person name="Gruter S."/>
            <person name="Poveda L."/>
            <person name="Shimizu-Inatsugi R."/>
            <person name="Baeten J."/>
            <person name="Francoijs K.J."/>
            <person name="Nataraja K.N."/>
            <person name="Reddy Y.A.N."/>
            <person name="Phadnis S."/>
            <person name="Ravikumar R.L."/>
            <person name="Schlapbach R."/>
            <person name="Sreeman S.M."/>
            <person name="Shimizu K.K."/>
        </authorList>
    </citation>
    <scope>NUCLEOTIDE SEQUENCE</scope>
</reference>
<dbReference type="EMBL" id="BQKI01000073">
    <property type="protein sequence ID" value="GJN17065.1"/>
    <property type="molecule type" value="Genomic_DNA"/>
</dbReference>
<keyword evidence="2" id="KW-1185">Reference proteome</keyword>
<protein>
    <submittedName>
        <fullName evidence="1">Uncharacterized protein</fullName>
    </submittedName>
</protein>
<evidence type="ECO:0000313" key="2">
    <source>
        <dbReference type="Proteomes" id="UP001054889"/>
    </source>
</evidence>
<evidence type="ECO:0000313" key="1">
    <source>
        <dbReference type="EMBL" id="GJN17065.1"/>
    </source>
</evidence>
<gene>
    <name evidence="1" type="primary">gb04104</name>
    <name evidence="1" type="ORF">PR202_gb04104</name>
</gene>
<proteinExistence type="predicted"/>
<dbReference type="Proteomes" id="UP001054889">
    <property type="component" value="Unassembled WGS sequence"/>
</dbReference>
<accession>A0AAV5E4I6</accession>